<dbReference type="GO" id="GO:0071949">
    <property type="term" value="F:FAD binding"/>
    <property type="evidence" value="ECO:0007669"/>
    <property type="project" value="InterPro"/>
</dbReference>
<dbReference type="InterPro" id="IPR050416">
    <property type="entry name" value="FAD-linked_Oxidoreductase"/>
</dbReference>
<dbReference type="PROSITE" id="PS51387">
    <property type="entry name" value="FAD_PCMH"/>
    <property type="match status" value="1"/>
</dbReference>
<dbReference type="InterPro" id="IPR006094">
    <property type="entry name" value="Oxid_FAD_bind_N"/>
</dbReference>
<dbReference type="InterPro" id="IPR016169">
    <property type="entry name" value="FAD-bd_PCMH_sub2"/>
</dbReference>
<evidence type="ECO:0000256" key="3">
    <source>
        <dbReference type="ARBA" id="ARBA00022827"/>
    </source>
</evidence>
<dbReference type="EMBL" id="JAHCVI010000001">
    <property type="protein sequence ID" value="KAG7291436.1"/>
    <property type="molecule type" value="Genomic_DNA"/>
</dbReference>
<evidence type="ECO:0000256" key="1">
    <source>
        <dbReference type="ARBA" id="ARBA00005466"/>
    </source>
</evidence>
<feature type="transmembrane region" description="Helical" evidence="6">
    <location>
        <begin position="52"/>
        <end position="75"/>
    </location>
</feature>
<feature type="region of interest" description="Disordered" evidence="5">
    <location>
        <begin position="1"/>
        <end position="49"/>
    </location>
</feature>
<keyword evidence="2" id="KW-0285">Flavoprotein</keyword>
<name>A0AAD4I1Q2_9PEZI</name>
<comment type="caution">
    <text evidence="8">The sequence shown here is derived from an EMBL/GenBank/DDBJ whole genome shotgun (WGS) entry which is preliminary data.</text>
</comment>
<feature type="domain" description="FAD-binding PCMH-type" evidence="7">
    <location>
        <begin position="132"/>
        <end position="304"/>
    </location>
</feature>
<reference evidence="8" key="1">
    <citation type="submission" date="2023-02" db="EMBL/GenBank/DDBJ databases">
        <authorList>
            <person name="Palmer J.M."/>
        </authorList>
    </citation>
    <scope>NUCLEOTIDE SEQUENCE</scope>
    <source>
        <strain evidence="8">FW57</strain>
    </source>
</reference>
<keyword evidence="6" id="KW-0472">Membrane</keyword>
<keyword evidence="9" id="KW-1185">Reference proteome</keyword>
<feature type="compositionally biased region" description="Polar residues" evidence="5">
    <location>
        <begin position="1"/>
        <end position="15"/>
    </location>
</feature>
<dbReference type="Pfam" id="PF01565">
    <property type="entry name" value="FAD_binding_4"/>
    <property type="match status" value="1"/>
</dbReference>
<accession>A0AAD4I1Q2</accession>
<gene>
    <name evidence="8" type="ORF">NEMBOFW57_001455</name>
</gene>
<protein>
    <recommendedName>
        <fullName evidence="7">FAD-binding PCMH-type domain-containing protein</fullName>
    </recommendedName>
</protein>
<proteinExistence type="inferred from homology"/>
<keyword evidence="3" id="KW-0274">FAD</keyword>
<dbReference type="SUPFAM" id="SSF56176">
    <property type="entry name" value="FAD-binding/transporter-associated domain-like"/>
    <property type="match status" value="1"/>
</dbReference>
<evidence type="ECO:0000256" key="5">
    <source>
        <dbReference type="SAM" id="MobiDB-lite"/>
    </source>
</evidence>
<organism evidence="8 9">
    <name type="scientific">Staphylotrichum longicolle</name>
    <dbReference type="NCBI Taxonomy" id="669026"/>
    <lineage>
        <taxon>Eukaryota</taxon>
        <taxon>Fungi</taxon>
        <taxon>Dikarya</taxon>
        <taxon>Ascomycota</taxon>
        <taxon>Pezizomycotina</taxon>
        <taxon>Sordariomycetes</taxon>
        <taxon>Sordariomycetidae</taxon>
        <taxon>Sordariales</taxon>
        <taxon>Chaetomiaceae</taxon>
        <taxon>Staphylotrichum</taxon>
    </lineage>
</organism>
<dbReference type="Gene3D" id="3.30.465.10">
    <property type="match status" value="1"/>
</dbReference>
<comment type="similarity">
    <text evidence="1">Belongs to the oxygen-dependent FAD-linked oxidoreductase family.</text>
</comment>
<sequence>MSSALDQNPGGSSLGPTGATSPRAPSPSSRPRATGPKDQPHPQAPPQQQSKVWAVSWSLATMVAVALLAVAWNILAGTDILTTATKCTAAGATKRAVLACSQLKAALPDIVTLPAQVQQYDDLRDDNWSHTTWQRPACITAPTRSDHVSALVKKLVKANVPFAIRSGGHSPNPGDASIGSNGVLLSLHALNAITYDAATGLVSIGPGARWGAVYDELDKYNLTAVGGRVMDVGVGGLSLGGGLSYLSDLHGFVCDNVVSYEVVLADGRVVEASADSHSDLFWALKGGSNNFGIVTRFKIRTYPSPPVWGGIQVFTADQTPALMHALYQYQTTPNKDPAANLIINLIPTNKHLLLTLVYLKPAAARPAVFAPFSALTPIFEQTGPSTLHALMAAFPPANQPRWTWYVRSLRPDAALYADVSAVLAGDAPEVAAVRGLQAGSLVAAVQPVGASAVLAGRGGQGGGGGNALGLEAVNQTWFSVSAAWWRAEDDARVDRAVRAVHDKIGELVRRRGTGLEYVFMNDANAKQDVIKGYGRENVGRLWLVAKRYDPAGVFQRLVPGGQKLPRGW</sequence>
<keyword evidence="6" id="KW-1133">Transmembrane helix</keyword>
<dbReference type="Proteomes" id="UP001197093">
    <property type="component" value="Unassembled WGS sequence"/>
</dbReference>
<dbReference type="PANTHER" id="PTHR42973:SF54">
    <property type="entry name" value="FAD-BINDING PCMH-TYPE DOMAIN-CONTAINING PROTEIN"/>
    <property type="match status" value="1"/>
</dbReference>
<evidence type="ECO:0000256" key="6">
    <source>
        <dbReference type="SAM" id="Phobius"/>
    </source>
</evidence>
<evidence type="ECO:0000256" key="2">
    <source>
        <dbReference type="ARBA" id="ARBA00022630"/>
    </source>
</evidence>
<dbReference type="InterPro" id="IPR016166">
    <property type="entry name" value="FAD-bd_PCMH"/>
</dbReference>
<dbReference type="InterPro" id="IPR036318">
    <property type="entry name" value="FAD-bd_PCMH-like_sf"/>
</dbReference>
<evidence type="ECO:0000256" key="4">
    <source>
        <dbReference type="ARBA" id="ARBA00023002"/>
    </source>
</evidence>
<keyword evidence="6" id="KW-0812">Transmembrane</keyword>
<feature type="compositionally biased region" description="Low complexity" evidence="5">
    <location>
        <begin position="16"/>
        <end position="37"/>
    </location>
</feature>
<evidence type="ECO:0000313" key="8">
    <source>
        <dbReference type="EMBL" id="KAG7291436.1"/>
    </source>
</evidence>
<evidence type="ECO:0000259" key="7">
    <source>
        <dbReference type="PROSITE" id="PS51387"/>
    </source>
</evidence>
<keyword evidence="4" id="KW-0560">Oxidoreductase</keyword>
<dbReference type="PANTHER" id="PTHR42973">
    <property type="entry name" value="BINDING OXIDOREDUCTASE, PUTATIVE (AFU_ORTHOLOGUE AFUA_1G17690)-RELATED"/>
    <property type="match status" value="1"/>
</dbReference>
<dbReference type="GO" id="GO:0016491">
    <property type="term" value="F:oxidoreductase activity"/>
    <property type="evidence" value="ECO:0007669"/>
    <property type="project" value="UniProtKB-KW"/>
</dbReference>
<evidence type="ECO:0000313" key="9">
    <source>
        <dbReference type="Proteomes" id="UP001197093"/>
    </source>
</evidence>
<dbReference type="AlphaFoldDB" id="A0AAD4I1Q2"/>